<gene>
    <name evidence="2" type="ORF">PMW_120</name>
</gene>
<feature type="compositionally biased region" description="Basic and acidic residues" evidence="1">
    <location>
        <begin position="17"/>
        <end position="28"/>
    </location>
</feature>
<evidence type="ECO:0000313" key="3">
    <source>
        <dbReference type="Proteomes" id="UP000223738"/>
    </source>
</evidence>
<feature type="region of interest" description="Disordered" evidence="1">
    <location>
        <begin position="1"/>
        <end position="35"/>
    </location>
</feature>
<dbReference type="Proteomes" id="UP000223738">
    <property type="component" value="Segment"/>
</dbReference>
<keyword evidence="3" id="KW-1185">Reference proteome</keyword>
<evidence type="ECO:0000256" key="1">
    <source>
        <dbReference type="SAM" id="MobiDB-lite"/>
    </source>
</evidence>
<sequence>MSKKTGSKKPAPKLPKKIIDKSQPDRKKQSLYVYA</sequence>
<feature type="compositionally biased region" description="Basic residues" evidence="1">
    <location>
        <begin position="1"/>
        <end position="16"/>
    </location>
</feature>
<reference evidence="2 3" key="1">
    <citation type="submission" date="2016-03" db="EMBL/GenBank/DDBJ databases">
        <title>Characterization of pf16 and phiPMW: Two novel phages infecting Pseudomonas putida PpG1.</title>
        <authorList>
            <person name="Magill D.J."/>
            <person name="Krylov V.N."/>
            <person name="Allen C.C.R."/>
            <person name="McGrath J.W."/>
            <person name="Quinn J.P."/>
            <person name="Kulakov L.A."/>
        </authorList>
    </citation>
    <scope>NUCLEOTIDE SEQUENCE [LARGE SCALE GENOMIC DNA]</scope>
</reference>
<organism evidence="2 3">
    <name type="scientific">Pseudomonas phage phiPMW</name>
    <dbReference type="NCBI Taxonomy" id="1815582"/>
    <lineage>
        <taxon>Viruses</taxon>
        <taxon>Duplodnaviria</taxon>
        <taxon>Heunggongvirae</taxon>
        <taxon>Uroviricota</taxon>
        <taxon>Caudoviricetes</taxon>
        <taxon>Plaisancevirus</taxon>
        <taxon>Plaisancevirus PMW</taxon>
    </lineage>
</organism>
<name>A0A1S5R1F5_9CAUD</name>
<protein>
    <submittedName>
        <fullName evidence="2">Uncharacterized protein</fullName>
    </submittedName>
</protein>
<dbReference type="EMBL" id="KU862660">
    <property type="protein sequence ID" value="ANA49245.1"/>
    <property type="molecule type" value="Genomic_DNA"/>
</dbReference>
<evidence type="ECO:0000313" key="2">
    <source>
        <dbReference type="EMBL" id="ANA49245.1"/>
    </source>
</evidence>
<accession>A0A1S5R1F5</accession>
<proteinExistence type="predicted"/>